<proteinExistence type="predicted"/>
<dbReference type="Gene3D" id="1.25.40.20">
    <property type="entry name" value="Ankyrin repeat-containing domain"/>
    <property type="match status" value="2"/>
</dbReference>
<protein>
    <submittedName>
        <fullName evidence="1">Uncharacterized protein</fullName>
    </submittedName>
</protein>
<dbReference type="PANTHER" id="PTHR46586:SF3">
    <property type="entry name" value="ANKYRIN REPEAT-CONTAINING PROTEIN"/>
    <property type="match status" value="1"/>
</dbReference>
<gene>
    <name evidence="1" type="ORF">F444_04737</name>
</gene>
<name>A0A081APN8_PHYNI</name>
<dbReference type="Proteomes" id="UP000028582">
    <property type="component" value="Unassembled WGS sequence"/>
</dbReference>
<dbReference type="AlphaFoldDB" id="A0A081APN8"/>
<sequence length="306" mass="35111">MPLKCVDVALPLSIRSLEHVYKAVNAYLIPPTLDGAVRHGCLGVLERFKTKPFSSKTLYAAIDNKHFSTVKWVLTDRKSDFKTVILDDALRQVIKHGESEIVELMVDHCSDNAVENALSYAAYEGKWQIVRVLYMECMPGCDALGDTLNQAAIMGERDVVELLWRGCDEKDVARSLESAAMEGKWDVVEVLYQHCDTETRKLGVVLLCAIEKGKWDMVEKLYPRCREKDLVEALKVVVIQHRWDIAKRLCVKLQKKEYEDALQLVDRDEGRLLLDRLYRRCKCFQAEKAVMEATKRFNWMAIKLLA</sequence>
<dbReference type="InterPro" id="IPR036770">
    <property type="entry name" value="Ankyrin_rpt-contain_sf"/>
</dbReference>
<evidence type="ECO:0000313" key="1">
    <source>
        <dbReference type="EMBL" id="ETO80849.1"/>
    </source>
</evidence>
<comment type="caution">
    <text evidence="1">The sequence shown here is derived from an EMBL/GenBank/DDBJ whole genome shotgun (WGS) entry which is preliminary data.</text>
</comment>
<dbReference type="PANTHER" id="PTHR46586">
    <property type="entry name" value="ANKYRIN REPEAT-CONTAINING PROTEIN"/>
    <property type="match status" value="1"/>
</dbReference>
<dbReference type="SUPFAM" id="SSF48403">
    <property type="entry name" value="Ankyrin repeat"/>
    <property type="match status" value="1"/>
</dbReference>
<dbReference type="InterPro" id="IPR052050">
    <property type="entry name" value="SecEffector_AnkRepeat"/>
</dbReference>
<accession>A0A081APN8</accession>
<dbReference type="InterPro" id="IPR002110">
    <property type="entry name" value="Ankyrin_rpt"/>
</dbReference>
<dbReference type="Pfam" id="PF12796">
    <property type="entry name" value="Ank_2"/>
    <property type="match status" value="1"/>
</dbReference>
<dbReference type="OrthoDB" id="127395at2759"/>
<evidence type="ECO:0000313" key="2">
    <source>
        <dbReference type="Proteomes" id="UP000028582"/>
    </source>
</evidence>
<reference evidence="1 2" key="1">
    <citation type="submission" date="2013-11" db="EMBL/GenBank/DDBJ databases">
        <title>The Genome Sequence of Phytophthora parasitica P1976.</title>
        <authorList>
            <consortium name="The Broad Institute Genomics Platform"/>
            <person name="Russ C."/>
            <person name="Tyler B."/>
            <person name="Panabieres F."/>
            <person name="Shan W."/>
            <person name="Tripathy S."/>
            <person name="Grunwald N."/>
            <person name="Machado M."/>
            <person name="Johnson C.S."/>
            <person name="Walker B."/>
            <person name="Young S."/>
            <person name="Zeng Q."/>
            <person name="Gargeya S."/>
            <person name="Fitzgerald M."/>
            <person name="Haas B."/>
            <person name="Abouelleil A."/>
            <person name="Allen A.W."/>
            <person name="Alvarado L."/>
            <person name="Arachchi H.M."/>
            <person name="Berlin A.M."/>
            <person name="Chapman S.B."/>
            <person name="Gainer-Dewar J."/>
            <person name="Goldberg J."/>
            <person name="Griggs A."/>
            <person name="Gujja S."/>
            <person name="Hansen M."/>
            <person name="Howarth C."/>
            <person name="Imamovic A."/>
            <person name="Ireland A."/>
            <person name="Larimer J."/>
            <person name="McCowan C."/>
            <person name="Murphy C."/>
            <person name="Pearson M."/>
            <person name="Poon T.W."/>
            <person name="Priest M."/>
            <person name="Roberts A."/>
            <person name="Saif S."/>
            <person name="Shea T."/>
            <person name="Sisk P."/>
            <person name="Sykes S."/>
            <person name="Wortman J."/>
            <person name="Nusbaum C."/>
            <person name="Birren B."/>
        </authorList>
    </citation>
    <scope>NUCLEOTIDE SEQUENCE [LARGE SCALE GENOMIC DNA]</scope>
    <source>
        <strain evidence="1 2">P1976</strain>
    </source>
</reference>
<dbReference type="EMBL" id="ANJA01000945">
    <property type="protein sequence ID" value="ETO80849.1"/>
    <property type="molecule type" value="Genomic_DNA"/>
</dbReference>
<organism evidence="1 2">
    <name type="scientific">Phytophthora nicotianae P1976</name>
    <dbReference type="NCBI Taxonomy" id="1317066"/>
    <lineage>
        <taxon>Eukaryota</taxon>
        <taxon>Sar</taxon>
        <taxon>Stramenopiles</taxon>
        <taxon>Oomycota</taxon>
        <taxon>Peronosporomycetes</taxon>
        <taxon>Peronosporales</taxon>
        <taxon>Peronosporaceae</taxon>
        <taxon>Phytophthora</taxon>
    </lineage>
</organism>
<feature type="non-terminal residue" evidence="1">
    <location>
        <position position="306"/>
    </location>
</feature>